<dbReference type="EMBL" id="CAJOBC010063603">
    <property type="protein sequence ID" value="CAF4218285.1"/>
    <property type="molecule type" value="Genomic_DNA"/>
</dbReference>
<name>A0A815HBA3_9BILA</name>
<dbReference type="EMBL" id="CAJNOQ010014836">
    <property type="protein sequence ID" value="CAF1349509.1"/>
    <property type="molecule type" value="Genomic_DNA"/>
</dbReference>
<reference evidence="1" key="1">
    <citation type="submission" date="2021-02" db="EMBL/GenBank/DDBJ databases">
        <authorList>
            <person name="Nowell W R."/>
        </authorList>
    </citation>
    <scope>NUCLEOTIDE SEQUENCE</scope>
</reference>
<dbReference type="Proteomes" id="UP000663829">
    <property type="component" value="Unassembled WGS sequence"/>
</dbReference>
<keyword evidence="3" id="KW-1185">Reference proteome</keyword>
<protein>
    <submittedName>
        <fullName evidence="1">Uncharacterized protein</fullName>
    </submittedName>
</protein>
<accession>A0A815HBA3</accession>
<evidence type="ECO:0000313" key="2">
    <source>
        <dbReference type="EMBL" id="CAF4218285.1"/>
    </source>
</evidence>
<gene>
    <name evidence="1" type="ORF">GPM918_LOCUS30834</name>
    <name evidence="2" type="ORF">SRO942_LOCUS31464</name>
</gene>
<organism evidence="1 3">
    <name type="scientific">Didymodactylos carnosus</name>
    <dbReference type="NCBI Taxonomy" id="1234261"/>
    <lineage>
        <taxon>Eukaryota</taxon>
        <taxon>Metazoa</taxon>
        <taxon>Spiralia</taxon>
        <taxon>Gnathifera</taxon>
        <taxon>Rotifera</taxon>
        <taxon>Eurotatoria</taxon>
        <taxon>Bdelloidea</taxon>
        <taxon>Philodinida</taxon>
        <taxon>Philodinidae</taxon>
        <taxon>Didymodactylos</taxon>
    </lineage>
</organism>
<sequence>RMRSRRLHYIQTYPEQKSKNDYANYCRTIIDQYPLLKYQKVGTGKAEYSDLSGLLSESVRNRRRRTKKKFKKTDEADKENTILSTTIHLTTNNLQDVQQIDSIDPSDTIITTRVDSLPLEAFNDDVMEVEVTTNKQVHKILQDPLQQNNSVKQILNVSKIKSCVNMQPAPQLIHVKNISSQASFQSLLNERCPSTQITQSSFVYLFLTVLPKQNQTNSQIILPNATTCANFSQNSTIQLSQPSVFLFNDRVLTHVQSRTTVCGSYDVPTIASASMTKQTHKEIQNQVLKSKSKSEGLSYENSIIKLRQIGRSRTNCSTSEIREHLRSTHRLRHHILSNEKHLTLSDKIMNHYELFRNEEMLLFGYSLLRQFDIQNIDDEIEKVRVIMNRIIELENIPTTTSQSEMDFQAINSCCKKFNCPQVFFKNNIPSNDIGISLISTKSEFDKGTVILPATKTTMDINTSGLEKIILTFIAAFDVIHGEYNNDCMRIISLFTTGELKNISNDYCEWTSTLKLHNNE</sequence>
<comment type="caution">
    <text evidence="1">The sequence shown here is derived from an EMBL/GenBank/DDBJ whole genome shotgun (WGS) entry which is preliminary data.</text>
</comment>
<dbReference type="Proteomes" id="UP000681722">
    <property type="component" value="Unassembled WGS sequence"/>
</dbReference>
<dbReference type="AlphaFoldDB" id="A0A815HBA3"/>
<evidence type="ECO:0000313" key="1">
    <source>
        <dbReference type="EMBL" id="CAF1349509.1"/>
    </source>
</evidence>
<evidence type="ECO:0000313" key="3">
    <source>
        <dbReference type="Proteomes" id="UP000663829"/>
    </source>
</evidence>
<feature type="non-terminal residue" evidence="1">
    <location>
        <position position="1"/>
    </location>
</feature>
<proteinExistence type="predicted"/>